<feature type="compositionally biased region" description="Basic and acidic residues" evidence="14">
    <location>
        <begin position="179"/>
        <end position="220"/>
    </location>
</feature>
<dbReference type="FunFam" id="2.40.30.10:FF:000013">
    <property type="entry name" value="eukaryotic translation initiation factor 5B"/>
    <property type="match status" value="1"/>
</dbReference>
<dbReference type="InterPro" id="IPR027434">
    <property type="entry name" value="Homing_endonucl"/>
</dbReference>
<feature type="compositionally biased region" description="Basic and acidic residues" evidence="14">
    <location>
        <begin position="293"/>
        <end position="311"/>
    </location>
</feature>
<feature type="compositionally biased region" description="Acidic residues" evidence="14">
    <location>
        <begin position="376"/>
        <end position="400"/>
    </location>
</feature>
<dbReference type="Proteomes" id="UP000789375">
    <property type="component" value="Unassembled WGS sequence"/>
</dbReference>
<evidence type="ECO:0000256" key="6">
    <source>
        <dbReference type="ARBA" id="ARBA00022540"/>
    </source>
</evidence>
<dbReference type="GO" id="GO:0005739">
    <property type="term" value="C:mitochondrion"/>
    <property type="evidence" value="ECO:0007669"/>
    <property type="project" value="TreeGrafter"/>
</dbReference>
<keyword evidence="7" id="KW-0479">Metal-binding</keyword>
<dbReference type="CDD" id="cd01887">
    <property type="entry name" value="IF2_eIF5B"/>
    <property type="match status" value="1"/>
</dbReference>
<dbReference type="FunFam" id="2.40.30.10:FF:000026">
    <property type="entry name" value="Eukaryotic translation initiation factor 5B"/>
    <property type="match status" value="1"/>
</dbReference>
<dbReference type="InterPro" id="IPR009000">
    <property type="entry name" value="Transl_B-barrel_sf"/>
</dbReference>
<evidence type="ECO:0000256" key="11">
    <source>
        <dbReference type="ARBA" id="ARBA00023134"/>
    </source>
</evidence>
<organism evidence="16 17">
    <name type="scientific">Funneliformis mosseae</name>
    <name type="common">Endomycorrhizal fungus</name>
    <name type="synonym">Glomus mosseae</name>
    <dbReference type="NCBI Taxonomy" id="27381"/>
    <lineage>
        <taxon>Eukaryota</taxon>
        <taxon>Fungi</taxon>
        <taxon>Fungi incertae sedis</taxon>
        <taxon>Mucoromycota</taxon>
        <taxon>Glomeromycotina</taxon>
        <taxon>Glomeromycetes</taxon>
        <taxon>Glomerales</taxon>
        <taxon>Glomeraceae</taxon>
        <taxon>Funneliformis</taxon>
    </lineage>
</organism>
<reference evidence="16" key="1">
    <citation type="submission" date="2021-06" db="EMBL/GenBank/DDBJ databases">
        <authorList>
            <person name="Kallberg Y."/>
            <person name="Tangrot J."/>
            <person name="Rosling A."/>
        </authorList>
    </citation>
    <scope>NUCLEOTIDE SEQUENCE</scope>
    <source>
        <strain evidence="16">87-6 pot B 2015</strain>
    </source>
</reference>
<dbReference type="Gene3D" id="3.40.50.10050">
    <property type="entry name" value="Translation initiation factor IF- 2, domain 3"/>
    <property type="match status" value="1"/>
</dbReference>
<accession>A0A9N9E217</accession>
<dbReference type="InterPro" id="IPR007868">
    <property type="entry name" value="Hom_end_hint"/>
</dbReference>
<proteinExistence type="inferred from homology"/>
<feature type="compositionally biased region" description="Basic and acidic residues" evidence="14">
    <location>
        <begin position="158"/>
        <end position="167"/>
    </location>
</feature>
<dbReference type="SUPFAM" id="SSF51294">
    <property type="entry name" value="Hedgehog/intein (Hint) domain"/>
    <property type="match status" value="1"/>
</dbReference>
<dbReference type="Gene3D" id="2.170.16.10">
    <property type="entry name" value="Hedgehog/Intein (Hint) domain"/>
    <property type="match status" value="2"/>
</dbReference>
<dbReference type="InterPro" id="IPR027417">
    <property type="entry name" value="P-loop_NTPase"/>
</dbReference>
<dbReference type="CDD" id="cd03703">
    <property type="entry name" value="aeIF5B_II"/>
    <property type="match status" value="1"/>
</dbReference>
<gene>
    <name evidence="16" type="ORF">FMOSSE_LOCUS11872</name>
</gene>
<dbReference type="GO" id="GO:0046872">
    <property type="term" value="F:metal ion binding"/>
    <property type="evidence" value="ECO:0007669"/>
    <property type="project" value="UniProtKB-KW"/>
</dbReference>
<dbReference type="FunFam" id="3.40.50.10050:FF:000002">
    <property type="entry name" value="Eukaryotic translation initiation factor 5B"/>
    <property type="match status" value="1"/>
</dbReference>
<evidence type="ECO:0000259" key="15">
    <source>
        <dbReference type="PROSITE" id="PS51722"/>
    </source>
</evidence>
<keyword evidence="9" id="KW-0378">Hydrolase</keyword>
<keyword evidence="17" id="KW-1185">Reference proteome</keyword>
<dbReference type="GO" id="GO:0003743">
    <property type="term" value="F:translation initiation factor activity"/>
    <property type="evidence" value="ECO:0007669"/>
    <property type="project" value="UniProtKB-KW"/>
</dbReference>
<feature type="region of interest" description="Disordered" evidence="14">
    <location>
        <begin position="1"/>
        <end position="31"/>
    </location>
</feature>
<dbReference type="PANTHER" id="PTHR43381:SF4">
    <property type="entry name" value="EUKARYOTIC TRANSLATION INITIATION FACTOR 5B"/>
    <property type="match status" value="1"/>
</dbReference>
<keyword evidence="5" id="KW-0963">Cytoplasm</keyword>
<evidence type="ECO:0000256" key="14">
    <source>
        <dbReference type="SAM" id="MobiDB-lite"/>
    </source>
</evidence>
<feature type="region of interest" description="Disordered" evidence="14">
    <location>
        <begin position="73"/>
        <end position="167"/>
    </location>
</feature>
<dbReference type="InterPro" id="IPR036844">
    <property type="entry name" value="Hint_dom_sf"/>
</dbReference>
<keyword evidence="8" id="KW-0547">Nucleotide-binding</keyword>
<dbReference type="PROSITE" id="PS51722">
    <property type="entry name" value="G_TR_2"/>
    <property type="match status" value="1"/>
</dbReference>
<dbReference type="Pfam" id="PF00009">
    <property type="entry name" value="GTP_EFTU"/>
    <property type="match status" value="1"/>
</dbReference>
<dbReference type="FunFam" id="3.40.50.300:FF:000112">
    <property type="entry name" value="Eukaryotic translation initiation factor 5B"/>
    <property type="match status" value="1"/>
</dbReference>
<sequence>MGKKDKKGKKKVEEDWEEQAKPKLLREPANEDVKVNIIEQEQTPVVEDDEFGGLMAQISKVIPVVLTEVQAVQPDDWVDEEFGASTNKGKKKKDGKNNEVEKDAKETSIEKEKQNDDDGVVRILSKKEKEKLKKQKEKEKRKAEADKKKAQAATQKIVEIENKEDIKENAQLAAIRKALEAQRAEEEARKKEEEEQQRKLEEERKRIEEEEQQLKKEGKLLSKAQIKKKQQDQLRLQQMMEAGLKIEGLSQEGEPKPRKVVYTNKRKQPNKQREPQIEAEPSSNVGDSIELVLNEKVETKGEIEKESREQQEPEEEKVEIATKASHVEVKESWEESEDEEINNKVEENVKEQWDQIEETAIKVKSPVKKSVKEQSDAETEESEDTEMEGSEDATESDEELTEHKKQLMKRKQEAAERRKQRHEEALAARSKDNLRSPICCILGHVDTGKCLGKGTPILMYDGSVRAVETIRSGEQVMGDDSTPRNVSGVTNGKGLLYKIIPTNISFAQPFVCNDAHILVLKITSLPRIQHVERDDQNQFCLNYLTYDKSTNLVKKTDKFYRYPTILFPTKYHAERTVYKDLELLNFNKNSIISNADLEIVLVDFIWQPSVTQFLNCSPEIRAAAKMFIPNSVRFSTREGAFAKIIERVIGSSITDDFVRSCAWLIGYWIGTKQAKCKRSNSYDDISMFYQEILLYIKNKIINQETLASLFGELGILRRKDIPEVLMYEDVDSVRLQLIAGIIDSKGSCHSQDVIELTFINDYNTKNFAKLARSCGLRVNIVKSQNACVINNAYIIPSVFPRSNCIIDSKDYGHDQLWEFKVEELGIGEYFGFVVDGNHRFLLSDFTVTHNTKLLDKIRQTNVQEGEAGGITQQIGATYFPMETIKIKTAPLNKDGKQEYKLPGLLIIDTPGHESFTNLRSRGSSLCNIAILVVDIMHGLEPQTLESLKLLRDRKAPFIVALNKIDRMYDWKPTRDNSFLDSFSKQSAAVQREFKDRVEKTILAFAEQGLNSVLYYENKNYAKNVSLVPTSAITGEGIPDMLMLLINLTQSRMSNELMYLSELECTVLEVKVIEGLGTTIDVILSNGVLNEGDKIVLCGLNGPIVTTIRALLTPQPLRELRIKSAYVHNKTVKAALGVKISAQDLEKAIAGSRLMVVGPDDDEDDLKDEIMSDLKSLMSSIDKSGKGVCVQASTLGSLEALLEFLKTSKIPVSGINIGPVHKKDIMRCATMLEKAKEYAVTLCFDVKVDKEAQDLAEELGIKIFKADIIYHLFDQFTAYHKEISEQKRKDQAPQAIFPCILKIVPGAIFNKRDPIIIGVDVVEGVLRTGTPLCVVKTDPTTNLREIISLGKVSSMEQNHKAVEIVKKGQAGGGIAIKIECAIYDNPKMIGRHFVETDEIYSKISRVSINILKESFRNDLSKEEWQLMIKLKKILDIN</sequence>
<evidence type="ECO:0000256" key="13">
    <source>
        <dbReference type="ARBA" id="ARBA00048107"/>
    </source>
</evidence>
<dbReference type="Gene3D" id="3.40.50.300">
    <property type="entry name" value="P-loop containing nucleotide triphosphate hydrolases"/>
    <property type="match status" value="1"/>
</dbReference>
<dbReference type="SUPFAM" id="SSF55608">
    <property type="entry name" value="Homing endonucleases"/>
    <property type="match status" value="1"/>
</dbReference>
<comment type="similarity">
    <text evidence="2">Belongs to the TRAFAC class translation factor GTPase superfamily. Classic translation factor GTPase family. IF-2 subfamily.</text>
</comment>
<dbReference type="Pfam" id="PF11987">
    <property type="entry name" value="IF-2"/>
    <property type="match status" value="1"/>
</dbReference>
<feature type="compositionally biased region" description="Basic and acidic residues" evidence="14">
    <location>
        <begin position="95"/>
        <end position="149"/>
    </location>
</feature>
<dbReference type="InterPro" id="IPR000795">
    <property type="entry name" value="T_Tr_GTP-bd_dom"/>
</dbReference>
<name>A0A9N9E217_FUNMO</name>
<comment type="subcellular location">
    <subcellularLocation>
        <location evidence="1">Cytoplasm</location>
    </subcellularLocation>
</comment>
<dbReference type="GO" id="GO:0003924">
    <property type="term" value="F:GTPase activity"/>
    <property type="evidence" value="ECO:0007669"/>
    <property type="project" value="InterPro"/>
</dbReference>
<keyword evidence="6" id="KW-0396">Initiation factor</keyword>
<dbReference type="EMBL" id="CAJVPP010005071">
    <property type="protein sequence ID" value="CAG8659563.1"/>
    <property type="molecule type" value="Genomic_DNA"/>
</dbReference>
<dbReference type="Pfam" id="PF14578">
    <property type="entry name" value="GTP_EFTU_D4"/>
    <property type="match status" value="1"/>
</dbReference>
<dbReference type="GO" id="GO:0030908">
    <property type="term" value="P:protein splicing"/>
    <property type="evidence" value="ECO:0007669"/>
    <property type="project" value="InterPro"/>
</dbReference>
<dbReference type="PANTHER" id="PTHR43381">
    <property type="entry name" value="TRANSLATION INITIATION FACTOR IF-2-RELATED"/>
    <property type="match status" value="1"/>
</dbReference>
<protein>
    <recommendedName>
        <fullName evidence="4">Eukaryotic translation initiation factor 5B</fullName>
        <ecNumber evidence="3">3.6.5.3</ecNumber>
    </recommendedName>
    <alternativeName>
        <fullName evidence="12">Translation initiation factor IF-2</fullName>
    </alternativeName>
</protein>
<dbReference type="SUPFAM" id="SSF52540">
    <property type="entry name" value="P-loop containing nucleoside triphosphate hydrolases"/>
    <property type="match status" value="1"/>
</dbReference>
<evidence type="ECO:0000256" key="2">
    <source>
        <dbReference type="ARBA" id="ARBA00007733"/>
    </source>
</evidence>
<evidence type="ECO:0000256" key="3">
    <source>
        <dbReference type="ARBA" id="ARBA00011986"/>
    </source>
</evidence>
<evidence type="ECO:0000256" key="4">
    <source>
        <dbReference type="ARBA" id="ARBA00013824"/>
    </source>
</evidence>
<dbReference type="NCBIfam" id="NF003078">
    <property type="entry name" value="PRK04004.1"/>
    <property type="match status" value="1"/>
</dbReference>
<dbReference type="EC" id="3.6.5.3" evidence="3"/>
<dbReference type="InterPro" id="IPR015760">
    <property type="entry name" value="TIF_IF2"/>
</dbReference>
<evidence type="ECO:0000256" key="7">
    <source>
        <dbReference type="ARBA" id="ARBA00022723"/>
    </source>
</evidence>
<evidence type="ECO:0000256" key="5">
    <source>
        <dbReference type="ARBA" id="ARBA00022490"/>
    </source>
</evidence>
<dbReference type="CDD" id="cd16266">
    <property type="entry name" value="IF2_aeIF5B_IV"/>
    <property type="match status" value="1"/>
</dbReference>
<feature type="compositionally biased region" description="Basic residues" evidence="14">
    <location>
        <begin position="1"/>
        <end position="10"/>
    </location>
</feature>
<dbReference type="SUPFAM" id="SSF50447">
    <property type="entry name" value="Translation proteins"/>
    <property type="match status" value="1"/>
</dbReference>
<dbReference type="Gene3D" id="2.40.30.10">
    <property type="entry name" value="Translation factors"/>
    <property type="match status" value="2"/>
</dbReference>
<comment type="caution">
    <text evidence="16">The sequence shown here is derived from an EMBL/GenBank/DDBJ whole genome shotgun (WGS) entry which is preliminary data.</text>
</comment>
<evidence type="ECO:0000256" key="1">
    <source>
        <dbReference type="ARBA" id="ARBA00004496"/>
    </source>
</evidence>
<evidence type="ECO:0000313" key="17">
    <source>
        <dbReference type="Proteomes" id="UP000789375"/>
    </source>
</evidence>
<dbReference type="SUPFAM" id="SSF52156">
    <property type="entry name" value="Initiation factor IF2/eIF5b, domain 3"/>
    <property type="match status" value="1"/>
</dbReference>
<evidence type="ECO:0000256" key="9">
    <source>
        <dbReference type="ARBA" id="ARBA00022801"/>
    </source>
</evidence>
<evidence type="ECO:0000256" key="12">
    <source>
        <dbReference type="ARBA" id="ARBA00032478"/>
    </source>
</evidence>
<keyword evidence="11" id="KW-0342">GTP-binding</keyword>
<feature type="region of interest" description="Disordered" evidence="14">
    <location>
        <begin position="246"/>
        <end position="348"/>
    </location>
</feature>
<feature type="compositionally biased region" description="Basic and acidic residues" evidence="14">
    <location>
        <begin position="18"/>
        <end position="31"/>
    </location>
</feature>
<evidence type="ECO:0000313" key="16">
    <source>
        <dbReference type="EMBL" id="CAG8659563.1"/>
    </source>
</evidence>
<evidence type="ECO:0000256" key="10">
    <source>
        <dbReference type="ARBA" id="ARBA00022917"/>
    </source>
</evidence>
<comment type="catalytic activity">
    <reaction evidence="13">
        <text>GTP + H2O = GDP + phosphate + H(+)</text>
        <dbReference type="Rhea" id="RHEA:19669"/>
        <dbReference type="ChEBI" id="CHEBI:15377"/>
        <dbReference type="ChEBI" id="CHEBI:15378"/>
        <dbReference type="ChEBI" id="CHEBI:37565"/>
        <dbReference type="ChEBI" id="CHEBI:43474"/>
        <dbReference type="ChEBI" id="CHEBI:58189"/>
        <dbReference type="EC" id="3.6.5.3"/>
    </reaction>
</comment>
<dbReference type="InterPro" id="IPR036925">
    <property type="entry name" value="TIF_IF2_dom3_sf"/>
</dbReference>
<keyword evidence="10" id="KW-0648">Protein biosynthesis</keyword>
<feature type="region of interest" description="Disordered" evidence="14">
    <location>
        <begin position="364"/>
        <end position="428"/>
    </location>
</feature>
<evidence type="ECO:0000256" key="8">
    <source>
        <dbReference type="ARBA" id="ARBA00022741"/>
    </source>
</evidence>
<feature type="domain" description="Tr-type G" evidence="15">
    <location>
        <begin position="835"/>
        <end position="1055"/>
    </location>
</feature>
<feature type="region of interest" description="Disordered" evidence="14">
    <location>
        <begin position="179"/>
        <end position="234"/>
    </location>
</feature>
<dbReference type="GO" id="GO:0005525">
    <property type="term" value="F:GTP binding"/>
    <property type="evidence" value="ECO:0007669"/>
    <property type="project" value="UniProtKB-KW"/>
</dbReference>
<dbReference type="InterPro" id="IPR029459">
    <property type="entry name" value="EFTU-type"/>
</dbReference>
<dbReference type="Pfam" id="PF05203">
    <property type="entry name" value="Hom_end_hint"/>
    <property type="match status" value="1"/>
</dbReference>
<feature type="compositionally biased region" description="Basic and acidic residues" evidence="14">
    <location>
        <begin position="401"/>
        <end position="428"/>
    </location>
</feature>
<dbReference type="InterPro" id="IPR023115">
    <property type="entry name" value="TIF_IF2_dom3"/>
</dbReference>